<dbReference type="AlphaFoldDB" id="A0A1E3I2B1"/>
<name>A0A1E3I2B1_9TREE</name>
<organism evidence="2 3">
    <name type="scientific">Cryptococcus amylolentus CBS 6039</name>
    <dbReference type="NCBI Taxonomy" id="1295533"/>
    <lineage>
        <taxon>Eukaryota</taxon>
        <taxon>Fungi</taxon>
        <taxon>Dikarya</taxon>
        <taxon>Basidiomycota</taxon>
        <taxon>Agaricomycotina</taxon>
        <taxon>Tremellomycetes</taxon>
        <taxon>Tremellales</taxon>
        <taxon>Cryptococcaceae</taxon>
        <taxon>Cryptococcus</taxon>
    </lineage>
</organism>
<feature type="compositionally biased region" description="Pro residues" evidence="1">
    <location>
        <begin position="93"/>
        <end position="107"/>
    </location>
</feature>
<dbReference type="EMBL" id="AWGJ01000002">
    <property type="protein sequence ID" value="ODN82722.1"/>
    <property type="molecule type" value="Genomic_DNA"/>
</dbReference>
<dbReference type="OrthoDB" id="2565003at2759"/>
<reference evidence="2 3" key="1">
    <citation type="submission" date="2016-06" db="EMBL/GenBank/DDBJ databases">
        <title>Evolution of pathogenesis and genome organization in the Tremellales.</title>
        <authorList>
            <person name="Cuomo C."/>
            <person name="Litvintseva A."/>
            <person name="Heitman J."/>
            <person name="Chen Y."/>
            <person name="Sun S."/>
            <person name="Springer D."/>
            <person name="Dromer F."/>
            <person name="Young S."/>
            <person name="Zeng Q."/>
            <person name="Chapman S."/>
            <person name="Gujja S."/>
            <person name="Saif S."/>
            <person name="Birren B."/>
        </authorList>
    </citation>
    <scope>NUCLEOTIDE SEQUENCE [LARGE SCALE GENOMIC DNA]</scope>
    <source>
        <strain evidence="2 3">CBS 6039</strain>
    </source>
</reference>
<dbReference type="RefSeq" id="XP_018996722.1">
    <property type="nucleotide sequence ID" value="XM_019134295.1"/>
</dbReference>
<keyword evidence="3" id="KW-1185">Reference proteome</keyword>
<accession>A0A1E3I2B1</accession>
<feature type="region of interest" description="Disordered" evidence="1">
    <location>
        <begin position="24"/>
        <end position="123"/>
    </location>
</feature>
<dbReference type="GeneID" id="30152316"/>
<feature type="compositionally biased region" description="Low complexity" evidence="1">
    <location>
        <begin position="251"/>
        <end position="274"/>
    </location>
</feature>
<gene>
    <name evidence="2" type="ORF">L202_01007</name>
</gene>
<protein>
    <submittedName>
        <fullName evidence="2">Uncharacterized protein</fullName>
    </submittedName>
</protein>
<comment type="caution">
    <text evidence="2">The sequence shown here is derived from an EMBL/GenBank/DDBJ whole genome shotgun (WGS) entry which is preliminary data.</text>
</comment>
<evidence type="ECO:0000256" key="1">
    <source>
        <dbReference type="SAM" id="MobiDB-lite"/>
    </source>
</evidence>
<feature type="region of interest" description="Disordered" evidence="1">
    <location>
        <begin position="244"/>
        <end position="278"/>
    </location>
</feature>
<sequence length="345" mass="36770">MNGKHLSFAFPRRYNSAAHCPHALLTPPVPGAHRRSTRSTATMPRSPSPSMLSQRNTKPTPSTAGSPLLIPHPGRSALHRLTTQQRPSSPRASPYPSPSPSPSPPGVSRPGMSRRPGPPRRTHSFCATEQQTFALASASTSSHLSPDKACIVAPPLERTLSSIGSKGNMSSPEQRMARPLPDLAEILEEDDMTTPKKARFGSSDGRMLTEMNSNLQLNTPGHSPVTILSPSPVKVPTILVHPSLSPPRPSLAPLRTSSASSSTSASTTSSHSSSYTIVTPASPRGMLFNVPVRERDLDEEMEDVDGVLGYMDVVPAAAGKKKRPVSCEAAVERVVDGVDRLALSR</sequence>
<dbReference type="Proteomes" id="UP000094065">
    <property type="component" value="Unassembled WGS sequence"/>
</dbReference>
<proteinExistence type="predicted"/>
<evidence type="ECO:0000313" key="3">
    <source>
        <dbReference type="Proteomes" id="UP000094065"/>
    </source>
</evidence>
<evidence type="ECO:0000313" key="2">
    <source>
        <dbReference type="EMBL" id="ODN82722.1"/>
    </source>
</evidence>
<feature type="compositionally biased region" description="Polar residues" evidence="1">
    <location>
        <begin position="38"/>
        <end position="65"/>
    </location>
</feature>